<dbReference type="AlphaFoldDB" id="A0A382CPZ7"/>
<dbReference type="EMBL" id="UINC01035583">
    <property type="protein sequence ID" value="SVB28216.1"/>
    <property type="molecule type" value="Genomic_DNA"/>
</dbReference>
<accession>A0A382CPZ7</accession>
<sequence length="52" mass="5804">MDCINPSPEIAVCLMFDFLKSSFTSSSSKKLLMIDLRKILLASMMFNGDVTL</sequence>
<proteinExistence type="predicted"/>
<name>A0A382CPZ7_9ZZZZ</name>
<evidence type="ECO:0000313" key="1">
    <source>
        <dbReference type="EMBL" id="SVB28216.1"/>
    </source>
</evidence>
<gene>
    <name evidence="1" type="ORF">METZ01_LOCUS181070</name>
</gene>
<organism evidence="1">
    <name type="scientific">marine metagenome</name>
    <dbReference type="NCBI Taxonomy" id="408172"/>
    <lineage>
        <taxon>unclassified sequences</taxon>
        <taxon>metagenomes</taxon>
        <taxon>ecological metagenomes</taxon>
    </lineage>
</organism>
<reference evidence="1" key="1">
    <citation type="submission" date="2018-05" db="EMBL/GenBank/DDBJ databases">
        <authorList>
            <person name="Lanie J.A."/>
            <person name="Ng W.-L."/>
            <person name="Kazmierczak K.M."/>
            <person name="Andrzejewski T.M."/>
            <person name="Davidsen T.M."/>
            <person name="Wayne K.J."/>
            <person name="Tettelin H."/>
            <person name="Glass J.I."/>
            <person name="Rusch D."/>
            <person name="Podicherti R."/>
            <person name="Tsui H.-C.T."/>
            <person name="Winkler M.E."/>
        </authorList>
    </citation>
    <scope>NUCLEOTIDE SEQUENCE</scope>
</reference>
<protein>
    <submittedName>
        <fullName evidence="1">Uncharacterized protein</fullName>
    </submittedName>
</protein>